<dbReference type="GO" id="GO:0000166">
    <property type="term" value="F:nucleotide binding"/>
    <property type="evidence" value="ECO:0007669"/>
    <property type="project" value="InterPro"/>
</dbReference>
<dbReference type="Pfam" id="PF02894">
    <property type="entry name" value="GFO_IDH_MocA_C"/>
    <property type="match status" value="1"/>
</dbReference>
<evidence type="ECO:0000259" key="1">
    <source>
        <dbReference type="Pfam" id="PF01408"/>
    </source>
</evidence>
<dbReference type="InterPro" id="IPR036291">
    <property type="entry name" value="NAD(P)-bd_dom_sf"/>
</dbReference>
<feature type="non-terminal residue" evidence="3">
    <location>
        <position position="1"/>
    </location>
</feature>
<dbReference type="InterPro" id="IPR000683">
    <property type="entry name" value="Gfo/Idh/MocA-like_OxRdtase_N"/>
</dbReference>
<evidence type="ECO:0008006" key="4">
    <source>
        <dbReference type="Google" id="ProtNLM"/>
    </source>
</evidence>
<accession>X0ZSQ6</accession>
<dbReference type="SUPFAM" id="SSF55347">
    <property type="entry name" value="Glyceraldehyde-3-phosphate dehydrogenase-like, C-terminal domain"/>
    <property type="match status" value="1"/>
</dbReference>
<organism evidence="3">
    <name type="scientific">marine sediment metagenome</name>
    <dbReference type="NCBI Taxonomy" id="412755"/>
    <lineage>
        <taxon>unclassified sequences</taxon>
        <taxon>metagenomes</taxon>
        <taxon>ecological metagenomes</taxon>
    </lineage>
</organism>
<dbReference type="Gene3D" id="3.30.360.10">
    <property type="entry name" value="Dihydrodipicolinate Reductase, domain 2"/>
    <property type="match status" value="1"/>
</dbReference>
<gene>
    <name evidence="3" type="ORF">S01H4_09033</name>
</gene>
<evidence type="ECO:0000259" key="2">
    <source>
        <dbReference type="Pfam" id="PF02894"/>
    </source>
</evidence>
<dbReference type="InterPro" id="IPR004104">
    <property type="entry name" value="Gfo/Idh/MocA-like_OxRdtase_C"/>
</dbReference>
<dbReference type="Gene3D" id="3.40.50.720">
    <property type="entry name" value="NAD(P)-binding Rossmann-like Domain"/>
    <property type="match status" value="1"/>
</dbReference>
<feature type="domain" description="Gfo/Idh/MocA-like oxidoreductase C-terminal" evidence="2">
    <location>
        <begin position="135"/>
        <end position="336"/>
    </location>
</feature>
<comment type="caution">
    <text evidence="3">The sequence shown here is derived from an EMBL/GenBank/DDBJ whole genome shotgun (WGS) entry which is preliminary data.</text>
</comment>
<protein>
    <recommendedName>
        <fullName evidence="4">Gfo/Idh/MocA-like oxidoreductase N-terminal domain-containing protein</fullName>
    </recommendedName>
</protein>
<dbReference type="EMBL" id="BART01003195">
    <property type="protein sequence ID" value="GAG72850.1"/>
    <property type="molecule type" value="Genomic_DNA"/>
</dbReference>
<evidence type="ECO:0000313" key="3">
    <source>
        <dbReference type="EMBL" id="GAG72850.1"/>
    </source>
</evidence>
<name>X0ZSQ6_9ZZZZ</name>
<proteinExistence type="predicted"/>
<dbReference type="InterPro" id="IPR051450">
    <property type="entry name" value="Gfo/Idh/MocA_Oxidoreductases"/>
</dbReference>
<sequence length="338" mass="38593">IKIGLIGCGNICNIAHIPAYKKISESRELKIIGTCDIIKEKAKNTAIITKAKNFFTDYRELLKLDLDLVDICAPTYTHSEIAIAAAKAGKDVICEKPIALTLKDAQEMINASVQYKTRLFIAHVRRFDPRFQHIKDDIIQDKIGKPVYIRITERQWLPFSGDSWFWKSNLSGGVIIDIGVHIADMFRWFFNSEPVEVFATGRMVREEAKKNGTFDHVVVMYKFAQRETAFMEISWIFPSEGSTLYHYLDIVGSKGKIEYSNRDSNPTIMVTNRISLPRYSLLMSTFPEAFEKELNHFLDCIEYNTPSLITAQDAKKALEMCLAVCQSVREKKSIKLSL</sequence>
<reference evidence="3" key="1">
    <citation type="journal article" date="2014" name="Front. Microbiol.">
        <title>High frequency of phylogenetically diverse reductive dehalogenase-homologous genes in deep subseafloor sedimentary metagenomes.</title>
        <authorList>
            <person name="Kawai M."/>
            <person name="Futagami T."/>
            <person name="Toyoda A."/>
            <person name="Takaki Y."/>
            <person name="Nishi S."/>
            <person name="Hori S."/>
            <person name="Arai W."/>
            <person name="Tsubouchi T."/>
            <person name="Morono Y."/>
            <person name="Uchiyama I."/>
            <person name="Ito T."/>
            <person name="Fujiyama A."/>
            <person name="Inagaki F."/>
            <person name="Takami H."/>
        </authorList>
    </citation>
    <scope>NUCLEOTIDE SEQUENCE</scope>
    <source>
        <strain evidence="3">Expedition CK06-06</strain>
    </source>
</reference>
<dbReference type="PANTHER" id="PTHR43377:SF1">
    <property type="entry name" value="BILIVERDIN REDUCTASE A"/>
    <property type="match status" value="1"/>
</dbReference>
<dbReference type="AlphaFoldDB" id="X0ZSQ6"/>
<dbReference type="SUPFAM" id="SSF51735">
    <property type="entry name" value="NAD(P)-binding Rossmann-fold domains"/>
    <property type="match status" value="1"/>
</dbReference>
<dbReference type="Pfam" id="PF01408">
    <property type="entry name" value="GFO_IDH_MocA"/>
    <property type="match status" value="1"/>
</dbReference>
<dbReference type="PANTHER" id="PTHR43377">
    <property type="entry name" value="BILIVERDIN REDUCTASE A"/>
    <property type="match status" value="1"/>
</dbReference>
<feature type="domain" description="Gfo/Idh/MocA-like oxidoreductase N-terminal" evidence="1">
    <location>
        <begin position="1"/>
        <end position="123"/>
    </location>
</feature>